<evidence type="ECO:0000256" key="6">
    <source>
        <dbReference type="ARBA" id="ARBA00022692"/>
    </source>
</evidence>
<dbReference type="Gene3D" id="6.10.250.2040">
    <property type="match status" value="2"/>
</dbReference>
<dbReference type="AlphaFoldDB" id="A0A4R1XA60"/>
<feature type="domain" description="Trimeric autotransporter adhesin YadA-like C-terminal membrane anchor" evidence="12">
    <location>
        <begin position="965"/>
        <end position="1016"/>
    </location>
</feature>
<keyword evidence="10" id="KW-0998">Cell outer membrane</keyword>
<gene>
    <name evidence="14" type="ORF">EC844_1461</name>
</gene>
<dbReference type="EMBL" id="SLVJ01000046">
    <property type="protein sequence ID" value="TCM59272.1"/>
    <property type="molecule type" value="Genomic_DNA"/>
</dbReference>
<keyword evidence="15" id="KW-1185">Reference proteome</keyword>
<evidence type="ECO:0000256" key="2">
    <source>
        <dbReference type="ARBA" id="ARBA00004442"/>
    </source>
</evidence>
<dbReference type="InterPro" id="IPR008635">
    <property type="entry name" value="Coiled_stalk_dom"/>
</dbReference>
<reference evidence="14 15" key="1">
    <citation type="submission" date="2019-03" db="EMBL/GenBank/DDBJ databases">
        <title>Genomic analyses of the natural microbiome of Caenorhabditis elegans.</title>
        <authorList>
            <person name="Samuel B."/>
        </authorList>
    </citation>
    <scope>NUCLEOTIDE SEQUENCE [LARGE SCALE GENOMIC DNA]</scope>
    <source>
        <strain evidence="14 15">JUb89</strain>
    </source>
</reference>
<evidence type="ECO:0000256" key="3">
    <source>
        <dbReference type="ARBA" id="ARBA00005848"/>
    </source>
</evidence>
<evidence type="ECO:0000256" key="11">
    <source>
        <dbReference type="SAM" id="MobiDB-lite"/>
    </source>
</evidence>
<dbReference type="Gene3D" id="2.20.70.140">
    <property type="match status" value="1"/>
</dbReference>
<dbReference type="Gene3D" id="1.20.5.170">
    <property type="match status" value="1"/>
</dbReference>
<evidence type="ECO:0000256" key="10">
    <source>
        <dbReference type="ARBA" id="ARBA00023237"/>
    </source>
</evidence>
<dbReference type="Proteomes" id="UP000294963">
    <property type="component" value="Unassembled WGS sequence"/>
</dbReference>
<evidence type="ECO:0000256" key="7">
    <source>
        <dbReference type="ARBA" id="ARBA00022729"/>
    </source>
</evidence>
<evidence type="ECO:0000313" key="15">
    <source>
        <dbReference type="Proteomes" id="UP000294963"/>
    </source>
</evidence>
<dbReference type="InterPro" id="IPR011049">
    <property type="entry name" value="Serralysin-like_metalloprot_C"/>
</dbReference>
<feature type="non-terminal residue" evidence="14">
    <location>
        <position position="1"/>
    </location>
</feature>
<dbReference type="Pfam" id="PF03895">
    <property type="entry name" value="YadA_anchor"/>
    <property type="match status" value="1"/>
</dbReference>
<feature type="compositionally biased region" description="Basic and acidic residues" evidence="11">
    <location>
        <begin position="652"/>
        <end position="664"/>
    </location>
</feature>
<name>A0A4R1XA60_ACICA</name>
<feature type="region of interest" description="Disordered" evidence="11">
    <location>
        <begin position="647"/>
        <end position="707"/>
    </location>
</feature>
<dbReference type="SUPFAM" id="SSF101967">
    <property type="entry name" value="Adhesin YadA, collagen-binding domain"/>
    <property type="match status" value="1"/>
</dbReference>
<evidence type="ECO:0000256" key="5">
    <source>
        <dbReference type="ARBA" id="ARBA00022452"/>
    </source>
</evidence>
<keyword evidence="9" id="KW-0472">Membrane</keyword>
<dbReference type="GO" id="GO:0015031">
    <property type="term" value="P:protein transport"/>
    <property type="evidence" value="ECO:0007669"/>
    <property type="project" value="UniProtKB-KW"/>
</dbReference>
<organism evidence="14 15">
    <name type="scientific">Acinetobacter calcoaceticus</name>
    <dbReference type="NCBI Taxonomy" id="471"/>
    <lineage>
        <taxon>Bacteria</taxon>
        <taxon>Pseudomonadati</taxon>
        <taxon>Pseudomonadota</taxon>
        <taxon>Gammaproteobacteria</taxon>
        <taxon>Moraxellales</taxon>
        <taxon>Moraxellaceae</taxon>
        <taxon>Acinetobacter</taxon>
        <taxon>Acinetobacter calcoaceticus/baumannii complex</taxon>
    </lineage>
</organism>
<dbReference type="InterPro" id="IPR045584">
    <property type="entry name" value="Pilin-like"/>
</dbReference>
<dbReference type="GO" id="GO:0009986">
    <property type="term" value="C:cell surface"/>
    <property type="evidence" value="ECO:0007669"/>
    <property type="project" value="UniProtKB-SubCell"/>
</dbReference>
<evidence type="ECO:0000256" key="8">
    <source>
        <dbReference type="ARBA" id="ARBA00022927"/>
    </source>
</evidence>
<accession>A0A4R1XA60</accession>
<sequence>ATLNDGLKFIGNDGQVISKKLNTQLGVVGGMTDLAADAASAENIRTVKDKDGNLEIQLSKDLTGLNSVTTNNLTVINQAKLGDTFTVNKGDVVYNGPITGDTHITNKKYVDDTAKAAADKPLTFAGNTGSTPKKLGETMNIQGKGAKADTEYSAENIKTSVDANGDLIIAMDKNLKTDSLVLNGADGKDGISITGAPGAPGLDGTTTTRIIYEGPNGKEEGATLNDGLKFIGNDGQVISKKLNTQLGVVGGMTDLAADAASAENIRTVKDKDGNLEIQLSKDLTGLNSVTTNNLTVINQAKLGDTFTVNKGDVVYNGPITADTHITNKKYVDDTAKAAADKPLTFAGNTGSTPKKLGDTINIQGKGTKADTEYSAENIKTSVDANGDLIIAMDKNLKADSLLLNGADGKDGISITGAPGAPGLDGTTTTRIIYEGPNGKEEGATLNDGLKFIGNDGQVISKKLNTQLGVVGGMTDMTDTAASAENIRTVKDKDGNLEIQLSKNLTGLDSIRLGDTLINNGGLSIKNGPSITIGGINAAGKTISNVAEGVNGQDAVNLDQLKKAALGSKTEVEQGDNILVTTKQGKDGQTIYNVATARDVNFDSVKVGNVVINSVSNSIEGLSNTNLSAADFAKKGRAATEEQLKQAMDQQAESDKGAVKYDKNPDGSINKDSVTLGGTAGTASKDDKTGKIDMTGGSSLNNVQSAGDYTNVDNAHKGVNAGDLNNAVKDAVKQSGDNLGNILGGDTTVNADGSVSNNNIGGTGENNINDAIASVKKNAEQSAKSSKTEVKAGNNITVKKDKGANGQDIYEVATADDVKFKNVETDNLKVGDVKIGKDGIHAGDKVISGVKDGAVNKDSKDAVNGSQLNSSNQKNAEFFGGGAKYENGTWNAPTYNVNGGSHNNVGDALNALNKADIALGDRITNLGDRVDQNFYQTNKRIDDVEKKANAGIAAAMALESAPFVAGKYTYAAGVAYSGGEQAVGLTLRKTSDNGRWSITGGVAAASEGDPSFRLGISGVID</sequence>
<comment type="subcellular location">
    <subcellularLocation>
        <location evidence="2">Cell outer membrane</location>
    </subcellularLocation>
    <subcellularLocation>
        <location evidence="1">Cell surface</location>
    </subcellularLocation>
</comment>
<evidence type="ECO:0000259" key="13">
    <source>
        <dbReference type="Pfam" id="PF05662"/>
    </source>
</evidence>
<keyword evidence="4" id="KW-0813">Transport</keyword>
<comment type="similarity">
    <text evidence="3">Belongs to the autotransporter-2 (AT-2) (TC 1.B.40) family.</text>
</comment>
<dbReference type="InterPro" id="IPR005594">
    <property type="entry name" value="YadA_C"/>
</dbReference>
<keyword evidence="6" id="KW-0812">Transmembrane</keyword>
<evidence type="ECO:0000259" key="12">
    <source>
        <dbReference type="Pfam" id="PF03895"/>
    </source>
</evidence>
<evidence type="ECO:0000256" key="9">
    <source>
        <dbReference type="ARBA" id="ARBA00023136"/>
    </source>
</evidence>
<feature type="domain" description="Trimeric autotransporter adhesin YadA-like stalk" evidence="13">
    <location>
        <begin position="846"/>
        <end position="875"/>
    </location>
</feature>
<protein>
    <submittedName>
        <fullName evidence="14">Surface protein</fullName>
    </submittedName>
</protein>
<keyword evidence="7" id="KW-0732">Signal</keyword>
<evidence type="ECO:0000256" key="4">
    <source>
        <dbReference type="ARBA" id="ARBA00022448"/>
    </source>
</evidence>
<evidence type="ECO:0000313" key="14">
    <source>
        <dbReference type="EMBL" id="TCM59272.1"/>
    </source>
</evidence>
<feature type="domain" description="Trimeric autotransporter adhesin YadA-like stalk" evidence="13">
    <location>
        <begin position="542"/>
        <end position="568"/>
    </location>
</feature>
<keyword evidence="5" id="KW-1134">Transmembrane beta strand</keyword>
<evidence type="ECO:0000256" key="1">
    <source>
        <dbReference type="ARBA" id="ARBA00004241"/>
    </source>
</evidence>
<dbReference type="Gene3D" id="3.30.1300.30">
    <property type="entry name" value="GSPII I/J protein-like"/>
    <property type="match status" value="1"/>
</dbReference>
<feature type="compositionally biased region" description="Polar residues" evidence="11">
    <location>
        <begin position="695"/>
        <end position="707"/>
    </location>
</feature>
<keyword evidence="8" id="KW-0653">Protein transport</keyword>
<comment type="caution">
    <text evidence="14">The sequence shown here is derived from an EMBL/GenBank/DDBJ whole genome shotgun (WGS) entry which is preliminary data.</text>
</comment>
<dbReference type="GO" id="GO:0009279">
    <property type="term" value="C:cell outer membrane"/>
    <property type="evidence" value="ECO:0007669"/>
    <property type="project" value="UniProtKB-SubCell"/>
</dbReference>
<dbReference type="Pfam" id="PF05662">
    <property type="entry name" value="YadA_stalk"/>
    <property type="match status" value="2"/>
</dbReference>
<dbReference type="SUPFAM" id="SSF54523">
    <property type="entry name" value="Pili subunits"/>
    <property type="match status" value="1"/>
</dbReference>
<proteinExistence type="inferred from homology"/>